<name>A0A846HE49_9CYAN</name>
<dbReference type="EMBL" id="JTCM02000063">
    <property type="protein sequence ID" value="NEU75248.1"/>
    <property type="molecule type" value="Genomic_DNA"/>
</dbReference>
<evidence type="ECO:0000313" key="2">
    <source>
        <dbReference type="Proteomes" id="UP000031549"/>
    </source>
</evidence>
<reference evidence="1 2" key="1">
    <citation type="journal article" date="2015" name="Genome Announc.">
        <title>Draft Genome Sequence of Cyanobacterium Hassallia byssoidea Strain VB512170, Isolated from Monuments in India.</title>
        <authorList>
            <person name="Singh D."/>
            <person name="Chandrababunaidu M.M."/>
            <person name="Panda A."/>
            <person name="Sen D."/>
            <person name="Bhattacharyya S."/>
            <person name="Adhikary S.P."/>
            <person name="Tripathy S."/>
        </authorList>
    </citation>
    <scope>NUCLEOTIDE SEQUENCE [LARGE SCALE GENOMIC DNA]</scope>
    <source>
        <strain evidence="1 2">VB512170</strain>
    </source>
</reference>
<dbReference type="AlphaFoldDB" id="A0A846HE49"/>
<organism evidence="1 2">
    <name type="scientific">Hassallia byssoidea VB512170</name>
    <dbReference type="NCBI Taxonomy" id="1304833"/>
    <lineage>
        <taxon>Bacteria</taxon>
        <taxon>Bacillati</taxon>
        <taxon>Cyanobacteriota</taxon>
        <taxon>Cyanophyceae</taxon>
        <taxon>Nostocales</taxon>
        <taxon>Tolypothrichaceae</taxon>
        <taxon>Hassallia</taxon>
    </lineage>
</organism>
<gene>
    <name evidence="1" type="ORF">PI95_022475</name>
</gene>
<dbReference type="RefSeq" id="WP_039741143.1">
    <property type="nucleotide sequence ID" value="NZ_JTCM02000063.1"/>
</dbReference>
<evidence type="ECO:0000313" key="1">
    <source>
        <dbReference type="EMBL" id="NEU75248.1"/>
    </source>
</evidence>
<sequence length="61" mass="6679">MRLLLARVFTMSDRPLSSKKLVLNWDASAIALLKYALPLPANKGGAIKEKIKQALAPLDFA</sequence>
<proteinExistence type="predicted"/>
<protein>
    <submittedName>
        <fullName evidence="1">Uncharacterized protein</fullName>
    </submittedName>
</protein>
<dbReference type="Proteomes" id="UP000031549">
    <property type="component" value="Unassembled WGS sequence"/>
</dbReference>
<comment type="caution">
    <text evidence="1">The sequence shown here is derived from an EMBL/GenBank/DDBJ whole genome shotgun (WGS) entry which is preliminary data.</text>
</comment>
<accession>A0A846HE49</accession>
<keyword evidence="2" id="KW-1185">Reference proteome</keyword>